<reference evidence="2" key="1">
    <citation type="submission" date="2022-11" db="UniProtKB">
        <authorList>
            <consortium name="WormBaseParasite"/>
        </authorList>
    </citation>
    <scope>IDENTIFICATION</scope>
</reference>
<proteinExistence type="predicted"/>
<dbReference type="WBParaSite" id="nRc.2.0.1.t29755-RA">
    <property type="protein sequence ID" value="nRc.2.0.1.t29755-RA"/>
    <property type="gene ID" value="nRc.2.0.1.g29755"/>
</dbReference>
<evidence type="ECO:0000313" key="2">
    <source>
        <dbReference type="WBParaSite" id="nRc.2.0.1.t29755-RA"/>
    </source>
</evidence>
<name>A0A915JTS3_ROMCU</name>
<evidence type="ECO:0000313" key="1">
    <source>
        <dbReference type="Proteomes" id="UP000887565"/>
    </source>
</evidence>
<keyword evidence="1" id="KW-1185">Reference proteome</keyword>
<sequence length="1467" mass="167488">MAQSSYRPSEYVHMYPELIQTFLAGQAVDHYANEPAPSTSSQFERLSNHYQYMTFAAEFRDFVRTRSELQPHTSPIFFTWFFLGSLFNLADSGIMSALNTRDVFIKQSAGVIRVAYGSTSASPKNPVTLHFRTIWMPGSQSSAADRGMFSASELTELVYKWNLDFFALNKIDIDTKYLEFTRGSNLFPQDFDVIWSTQAKDHTRHLLHMICKNKLTDEMFYRPFNLENPAFAMVTVKDRESDLVKMKSLFEALQSTNVESVRTTIAQILQNFHETYITYKKGMNLVANAEAYVGYITGIFVLNYQKRFNLKCDIKLLAIHEKIIFSVLPTYRLNARLSSNVPIIFESIEFQSKPSIRLRQLKQSGMRELLPSFNTDSKLAVLAITNFDLVKTESQTPIRVATVEINQGIVYKFLNIYEYSMSANEDHGECARFLNMELSHLIGQMGQVKSSLVSAHIYGQILSLPTNIEKHIHGFEVAPEEEKVSKFFYKYDNPVLASEINTFMVIHGSNMITFNIGLQSSRHEFTDAFFSEPQNNLFILPEGVRAENILHINVHLDNMQGSFIHLKRVVPRELTADHSTIHNGLSTHIADLPVAKLFEDLKSKRIDDVKEVLSRCLFQDRFLFIDSLHIKAVLKGVFTSKMMSMSALEQNSGSIVIVLHQELPRLSRDYSLREMLASPMSSDNVLLNHSPVMIKISTKFFQPEDRRAVVDKTVVGFWVEYFTSMTFPKEEAQPILFPLVFNPQADEPGQLMEGAIFTPDEGLENVVSDVKSVLDSVCHTSRRKRHAVCSFTESELEELGYMDGRKEWKVDSEKFSEFATSRDRQTVEGVLKYMVLKNAKVTGSKADQLRSLITNSKALSRLNKVSKYANIGTMGLIAKDIISAVARGNYTEAATTSVSSVFGPVGAVVGALVFLGTNIYSSVKIVDRIDHVVRLTTGERIAEGFRAFFGMTPEEHVRILMERKERYGRQVDAANEFLKNQTRIRNYYFPMQKHDGKMWREFDDNFITRPQTLHYSNLTLNLFGITKIMARPNLADQIFLDCDTEFVDSGNGKDDQNRDFIKVPDKMCFFETLMKLGKFTVVQNDAIFGHFEYTIEQGPVVLKFGHSSLANHKILFNEPLTGLTTLESADFLILRFENGMHVQLHGYKFAKCSLFFSENVELRYDTHGNTTHFHGYGSSNHTALDVLKIFTAIADKLNIAFTVKSKINNETIFISHKNDHMVDKNQTSNILHNDPFAITYIRENHYENKEYEKFDILIDSYKMKIDLSKRELKPAPIFVDHNTTFLILNSNYVLIGQEYLIDRNICQIEFTYGETGCLILVEKVDISMDFRTPFYIVLENFLSEPPHSALKTLKFQFKNKIVDMNKIKKQDINDVKKFDHILQPYKDALDNQIHAFIGNVPKGKPTATASSSCSKTTIRTRCPIMHPVHIYENVCGHTLSTRNRKVQGSNPGTSKDLLKIILIVIAR</sequence>
<protein>
    <submittedName>
        <fullName evidence="2">Apolipoprotein B</fullName>
    </submittedName>
</protein>
<organism evidence="1 2">
    <name type="scientific">Romanomermis culicivorax</name>
    <name type="common">Nematode worm</name>
    <dbReference type="NCBI Taxonomy" id="13658"/>
    <lineage>
        <taxon>Eukaryota</taxon>
        <taxon>Metazoa</taxon>
        <taxon>Ecdysozoa</taxon>
        <taxon>Nematoda</taxon>
        <taxon>Enoplea</taxon>
        <taxon>Dorylaimia</taxon>
        <taxon>Mermithida</taxon>
        <taxon>Mermithoidea</taxon>
        <taxon>Mermithidae</taxon>
        <taxon>Romanomermis</taxon>
    </lineage>
</organism>
<accession>A0A915JTS3</accession>
<dbReference type="Proteomes" id="UP000887565">
    <property type="component" value="Unplaced"/>
</dbReference>